<evidence type="ECO:0000313" key="1">
    <source>
        <dbReference type="EMBL" id="WNH07665.1"/>
    </source>
</evidence>
<reference evidence="1 2" key="1">
    <citation type="submission" date="2023-09" db="EMBL/GenBank/DDBJ databases">
        <title>Thalassobella suaedae gen. nov., sp. nov., a marine bacterium of the family Flavobacteriaceae isolated from a halophyte Suaeda japonica.</title>
        <authorList>
            <person name="Lee S.Y."/>
            <person name="Hwang C.Y."/>
        </authorList>
    </citation>
    <scope>NUCLEOTIDE SEQUENCE [LARGE SCALE GENOMIC DNA]</scope>
    <source>
        <strain evidence="1 2">HL-DH14</strain>
    </source>
</reference>
<protein>
    <submittedName>
        <fullName evidence="1">Uncharacterized protein</fullName>
    </submittedName>
</protein>
<dbReference type="RefSeq" id="WP_415864552.1">
    <property type="nucleotide sequence ID" value="NZ_CP134537.1"/>
</dbReference>
<accession>A0ABY9XP09</accession>
<sequence>MDRYRYNCNYCGTEYTPKRRFKQKYCSNSCRVNAFTQRKKAKNNLPDIKKDKTPITKDKMSWSGVGNAAAGTLATNLVTSMFTKEENKPATKGDIQKLLNNGFSKMVLIKNLPPRIDGTRAYFDTLKQVLIYK</sequence>
<proteinExistence type="predicted"/>
<name>A0ABY9XP09_9FLAO</name>
<organism evidence="1 2">
    <name type="scientific">Thalassobellus suaedae</name>
    <dbReference type="NCBI Taxonomy" id="3074124"/>
    <lineage>
        <taxon>Bacteria</taxon>
        <taxon>Pseudomonadati</taxon>
        <taxon>Bacteroidota</taxon>
        <taxon>Flavobacteriia</taxon>
        <taxon>Flavobacteriales</taxon>
        <taxon>Flavobacteriaceae</taxon>
        <taxon>Thalassobellus</taxon>
    </lineage>
</organism>
<dbReference type="EMBL" id="CP134537">
    <property type="protein sequence ID" value="WNH07665.1"/>
    <property type="molecule type" value="Genomic_DNA"/>
</dbReference>
<gene>
    <name evidence="1" type="ORF">RHP51_10635</name>
</gene>
<evidence type="ECO:0000313" key="2">
    <source>
        <dbReference type="Proteomes" id="UP001302806"/>
    </source>
</evidence>
<dbReference type="Proteomes" id="UP001302806">
    <property type="component" value="Chromosome"/>
</dbReference>